<dbReference type="Gene3D" id="3.40.50.10350">
    <property type="entry name" value="Glycerate kinase, domain 1"/>
    <property type="match status" value="1"/>
</dbReference>
<dbReference type="PIRSF" id="PIRSF006078">
    <property type="entry name" value="GlxK"/>
    <property type="match status" value="1"/>
</dbReference>
<evidence type="ECO:0000313" key="6">
    <source>
        <dbReference type="Proteomes" id="UP001164305"/>
    </source>
</evidence>
<dbReference type="InterPro" id="IPR004381">
    <property type="entry name" value="Glycerate_kinase"/>
</dbReference>
<keyword evidence="2 4" id="KW-0808">Transferase</keyword>
<dbReference type="SUPFAM" id="SSF110738">
    <property type="entry name" value="Glycerate kinase I"/>
    <property type="match status" value="1"/>
</dbReference>
<keyword evidence="3 4" id="KW-0418">Kinase</keyword>
<evidence type="ECO:0000313" key="5">
    <source>
        <dbReference type="EMBL" id="UYG17594.1"/>
    </source>
</evidence>
<keyword evidence="6" id="KW-1185">Reference proteome</keyword>
<dbReference type="GO" id="GO:0016301">
    <property type="term" value="F:kinase activity"/>
    <property type="evidence" value="ECO:0007669"/>
    <property type="project" value="UniProtKB-KW"/>
</dbReference>
<dbReference type="PANTHER" id="PTHR21599">
    <property type="entry name" value="GLYCERATE KINASE"/>
    <property type="match status" value="1"/>
</dbReference>
<protein>
    <submittedName>
        <fullName evidence="5">Glycerate kinase</fullName>
    </submittedName>
</protein>
<dbReference type="Gene3D" id="3.90.1510.10">
    <property type="entry name" value="Glycerate kinase, domain 2"/>
    <property type="match status" value="1"/>
</dbReference>
<evidence type="ECO:0000256" key="1">
    <source>
        <dbReference type="ARBA" id="ARBA00006284"/>
    </source>
</evidence>
<proteinExistence type="inferred from homology"/>
<accession>A0ABY6G311</accession>
<name>A0ABY6G311_9MICO</name>
<gene>
    <name evidence="5" type="ORF">BRM3_03945</name>
</gene>
<dbReference type="RefSeq" id="WP_263594803.1">
    <property type="nucleotide sequence ID" value="NZ_CP107020.1"/>
</dbReference>
<evidence type="ECO:0000256" key="3">
    <source>
        <dbReference type="ARBA" id="ARBA00022777"/>
    </source>
</evidence>
<reference evidence="5" key="1">
    <citation type="submission" date="2022-10" db="EMBL/GenBank/DDBJ databases">
        <title>Whole-Genome Sequencing of Brachybacterium huguangmaarense BRM-3, Isolated from Betula schmidtii.</title>
        <authorList>
            <person name="Haam D."/>
        </authorList>
    </citation>
    <scope>NUCLEOTIDE SEQUENCE</scope>
    <source>
        <strain evidence="5">BRM-3</strain>
    </source>
</reference>
<dbReference type="Pfam" id="PF02595">
    <property type="entry name" value="Gly_kinase"/>
    <property type="match status" value="1"/>
</dbReference>
<dbReference type="EMBL" id="CP107020">
    <property type="protein sequence ID" value="UYG17594.1"/>
    <property type="molecule type" value="Genomic_DNA"/>
</dbReference>
<dbReference type="InterPro" id="IPR018193">
    <property type="entry name" value="Glyc_kinase_flavodox-like_fold"/>
</dbReference>
<dbReference type="NCBIfam" id="TIGR00045">
    <property type="entry name" value="glycerate kinase"/>
    <property type="match status" value="1"/>
</dbReference>
<dbReference type="PANTHER" id="PTHR21599:SF0">
    <property type="entry name" value="GLYCERATE KINASE"/>
    <property type="match status" value="1"/>
</dbReference>
<sequence length="387" mass="38413">MRIVLAPDSFKESMTAPQAAAAMTRGVQAVQPDAQCVELPLSDGGEGFTDAVAAALGARVIEVTVHNALGRPVTGRLALGDEVAVLEVASAVGLDRIARAERDVLRADSRGAGELLRAALDHVRPGGRIVVGLGGSATNDGGAGLLVALGARLLDADGAELAPSPGALAALERVDLSGLDPRLGQVSIRAACDVTHVLLGPHGASAVFGPQKGADPAQVKQADAALARLVRTVDAAVPRPGGESPARWADEPGAGAAGGLGWALLALCGARLERGLELVARTVGLDEAIEGADLVLTGEGRVDAQSLSGKVPGGVAAHAARAGVPCLVLAGSVAPDADALLGSGVSALLPIVPGVVDLERALADGPANLERAVANALRLIDVGAALA</sequence>
<evidence type="ECO:0000256" key="4">
    <source>
        <dbReference type="PIRNR" id="PIRNR006078"/>
    </source>
</evidence>
<dbReference type="InterPro" id="IPR036129">
    <property type="entry name" value="Glycerate_kinase_sf"/>
</dbReference>
<dbReference type="Proteomes" id="UP001164305">
    <property type="component" value="Chromosome"/>
</dbReference>
<dbReference type="InterPro" id="IPR018197">
    <property type="entry name" value="Glycerate_kinase_RE-like"/>
</dbReference>
<comment type="similarity">
    <text evidence="1 4">Belongs to the glycerate kinase type-1 family.</text>
</comment>
<organism evidence="5 6">
    <name type="scientific">Brachybacterium huguangmaarense</name>
    <dbReference type="NCBI Taxonomy" id="1652028"/>
    <lineage>
        <taxon>Bacteria</taxon>
        <taxon>Bacillati</taxon>
        <taxon>Actinomycetota</taxon>
        <taxon>Actinomycetes</taxon>
        <taxon>Micrococcales</taxon>
        <taxon>Dermabacteraceae</taxon>
        <taxon>Brachybacterium</taxon>
    </lineage>
</organism>
<evidence type="ECO:0000256" key="2">
    <source>
        <dbReference type="ARBA" id="ARBA00022679"/>
    </source>
</evidence>